<gene>
    <name evidence="4" type="ORF">I602_2524</name>
    <name evidence="5" type="ORF">SAMN05444353_2298</name>
</gene>
<dbReference type="PIRSF" id="PIRSF018005">
    <property type="entry name" value="UCP018005"/>
    <property type="match status" value="1"/>
</dbReference>
<dbReference type="GO" id="GO:0008168">
    <property type="term" value="F:methyltransferase activity"/>
    <property type="evidence" value="ECO:0007669"/>
    <property type="project" value="UniProtKB-KW"/>
</dbReference>
<dbReference type="GO" id="GO:0032259">
    <property type="term" value="P:methylation"/>
    <property type="evidence" value="ECO:0007669"/>
    <property type="project" value="UniProtKB-KW"/>
</dbReference>
<proteinExistence type="predicted"/>
<dbReference type="Gene3D" id="3.40.50.150">
    <property type="entry name" value="Vaccinia Virus protein VP39"/>
    <property type="match status" value="1"/>
</dbReference>
<dbReference type="SUPFAM" id="SSF53335">
    <property type="entry name" value="S-adenosyl-L-methionine-dependent methyltransferases"/>
    <property type="match status" value="1"/>
</dbReference>
<dbReference type="STRING" id="1300348.I602_2524"/>
<dbReference type="OrthoDB" id="5289726at2"/>
<evidence type="ECO:0000313" key="5">
    <source>
        <dbReference type="EMBL" id="SEE55220.1"/>
    </source>
</evidence>
<dbReference type="InterPro" id="IPR029063">
    <property type="entry name" value="SAM-dependent_MTases_sf"/>
</dbReference>
<reference evidence="4 6" key="1">
    <citation type="submission" date="2015-07" db="EMBL/GenBank/DDBJ databases">
        <title>Genome of Polaribacter dokdonenesis DSW-5, isolated from seawater off Dokdo in Korea.</title>
        <authorList>
            <person name="Yoon K."/>
            <person name="Song J.Y."/>
            <person name="Kim J.F."/>
        </authorList>
    </citation>
    <scope>NUCLEOTIDE SEQUENCE [LARGE SCALE GENOMIC DNA]</scope>
    <source>
        <strain evidence="4 6">DSW-5</strain>
    </source>
</reference>
<dbReference type="Proteomes" id="UP000037716">
    <property type="component" value="Unassembled WGS sequence"/>
</dbReference>
<evidence type="ECO:0000313" key="4">
    <source>
        <dbReference type="EMBL" id="KOY52964.1"/>
    </source>
</evidence>
<keyword evidence="1 4" id="KW-0489">Methyltransferase</keyword>
<evidence type="ECO:0000259" key="3">
    <source>
        <dbReference type="Pfam" id="PF10017"/>
    </source>
</evidence>
<keyword evidence="7" id="KW-1185">Reference proteome</keyword>
<reference evidence="5 7" key="2">
    <citation type="submission" date="2016-10" db="EMBL/GenBank/DDBJ databases">
        <authorList>
            <person name="Varghese N."/>
            <person name="Submissions S."/>
        </authorList>
    </citation>
    <scope>NUCLEOTIDE SEQUENCE [LARGE SCALE GENOMIC DNA]</scope>
    <source>
        <strain evidence="5 7">DSW-5</strain>
    </source>
</reference>
<dbReference type="EMBL" id="FNUE01000002">
    <property type="protein sequence ID" value="SEE55220.1"/>
    <property type="molecule type" value="Genomic_DNA"/>
</dbReference>
<evidence type="ECO:0000256" key="2">
    <source>
        <dbReference type="ARBA" id="ARBA00022679"/>
    </source>
</evidence>
<protein>
    <submittedName>
        <fullName evidence="5">Dimethylhistidine N-methyltransferase</fullName>
    </submittedName>
    <submittedName>
        <fullName evidence="4">Putative methyltransferase</fullName>
    </submittedName>
</protein>
<evidence type="ECO:0000313" key="7">
    <source>
        <dbReference type="Proteomes" id="UP000183071"/>
    </source>
</evidence>
<organism evidence="4 6">
    <name type="scientific">Polaribacter dokdonensis DSW-5</name>
    <dbReference type="NCBI Taxonomy" id="1300348"/>
    <lineage>
        <taxon>Bacteria</taxon>
        <taxon>Pseudomonadati</taxon>
        <taxon>Bacteroidota</taxon>
        <taxon>Flavobacteriia</taxon>
        <taxon>Flavobacteriales</taxon>
        <taxon>Flavobacteriaceae</taxon>
    </lineage>
</organism>
<dbReference type="InterPro" id="IPR019257">
    <property type="entry name" value="MeTrfase_dom"/>
</dbReference>
<name>A0A0N0CG88_9FLAO</name>
<dbReference type="InterPro" id="IPR017804">
    <property type="entry name" value="MeTrfase_EgtD-like"/>
</dbReference>
<accession>A0A0N0CG88</accession>
<dbReference type="EMBL" id="LGBR01000001">
    <property type="protein sequence ID" value="KOY52964.1"/>
    <property type="molecule type" value="Genomic_DNA"/>
</dbReference>
<dbReference type="InterPro" id="IPR051128">
    <property type="entry name" value="EgtD_Methyltrsf_superfamily"/>
</dbReference>
<dbReference type="RefSeq" id="WP_053975019.1">
    <property type="nucleotide sequence ID" value="NZ_FNUE01000002.1"/>
</dbReference>
<dbReference type="Pfam" id="PF10017">
    <property type="entry name" value="Methyltransf_33"/>
    <property type="match status" value="1"/>
</dbReference>
<keyword evidence="2 4" id="KW-0808">Transferase</keyword>
<feature type="domain" description="Histidine-specific methyltransferase SAM-dependent" evidence="3">
    <location>
        <begin position="5"/>
        <end position="313"/>
    </location>
</feature>
<dbReference type="AlphaFoldDB" id="A0A0N0CG88"/>
<comment type="caution">
    <text evidence="4">The sequence shown here is derived from an EMBL/GenBank/DDBJ whole genome shotgun (WGS) entry which is preliminary data.</text>
</comment>
<dbReference type="Proteomes" id="UP000183071">
    <property type="component" value="Unassembled WGS sequence"/>
</dbReference>
<dbReference type="PANTHER" id="PTHR43397:SF1">
    <property type="entry name" value="ERGOTHIONEINE BIOSYNTHESIS PROTEIN 1"/>
    <property type="match status" value="1"/>
</dbReference>
<evidence type="ECO:0000313" key="6">
    <source>
        <dbReference type="Proteomes" id="UP000037716"/>
    </source>
</evidence>
<dbReference type="PANTHER" id="PTHR43397">
    <property type="entry name" value="ERGOTHIONEINE BIOSYNTHESIS PROTEIN 1"/>
    <property type="match status" value="1"/>
</dbReference>
<sequence>MKEKFKKDVNEGLSKTSKALPSKYFYDAIGDQIFVKIMHMPEYYLTRAEHEIFKNKTNEIITSLNINKDIKFDIIELGAGDGIKTKLLLRDLVEKEYQFKYLPIDISKDALNNLKTSLNKEIKTLEVETKQGDYFNVLDDLKSHKNKKIILFLGSNIGNMSDDEAKQFLEKLGNAMHKEDIILLGADLIKNKDIVLPAYSDESGVTKSFNLNLLTRINKELEANFDVDKFNHLATYTESEGIARSFLVSKERQEVEIKSLQKSFLFDKDEKIHTEDSRKYNNEIIEGLLANTSLKISGKLSDSNKYFADYILTKK</sequence>
<evidence type="ECO:0000256" key="1">
    <source>
        <dbReference type="ARBA" id="ARBA00022603"/>
    </source>
</evidence>
<dbReference type="PATRIC" id="fig|1300348.6.peg.2525"/>